<evidence type="ECO:0000313" key="4">
    <source>
        <dbReference type="EMBL" id="MBO8462764.1"/>
    </source>
</evidence>
<dbReference type="AlphaFoldDB" id="A0A9D9HYE6"/>
<dbReference type="InterPro" id="IPR038734">
    <property type="entry name" value="YhaN_AAA"/>
</dbReference>
<feature type="coiled-coil region" evidence="1">
    <location>
        <begin position="444"/>
        <end position="478"/>
    </location>
</feature>
<evidence type="ECO:0000256" key="1">
    <source>
        <dbReference type="SAM" id="Coils"/>
    </source>
</evidence>
<dbReference type="SUPFAM" id="SSF52540">
    <property type="entry name" value="P-loop containing nucleoside triphosphate hydrolases"/>
    <property type="match status" value="2"/>
</dbReference>
<dbReference type="Pfam" id="PF13514">
    <property type="entry name" value="AAA_27"/>
    <property type="match status" value="1"/>
</dbReference>
<dbReference type="Proteomes" id="UP000823618">
    <property type="component" value="Unassembled WGS sequence"/>
</dbReference>
<evidence type="ECO:0000259" key="3">
    <source>
        <dbReference type="Pfam" id="PF13514"/>
    </source>
</evidence>
<keyword evidence="2" id="KW-0472">Membrane</keyword>
<comment type="caution">
    <text evidence="4">The sequence shown here is derived from an EMBL/GenBank/DDBJ whole genome shotgun (WGS) entry which is preliminary data.</text>
</comment>
<keyword evidence="2" id="KW-1133">Transmembrane helix</keyword>
<keyword evidence="2" id="KW-0812">Transmembrane</keyword>
<reference evidence="4" key="1">
    <citation type="submission" date="2020-10" db="EMBL/GenBank/DDBJ databases">
        <authorList>
            <person name="Gilroy R."/>
        </authorList>
    </citation>
    <scope>NUCLEOTIDE SEQUENCE</scope>
    <source>
        <strain evidence="4">E3-2379</strain>
    </source>
</reference>
<dbReference type="PANTHER" id="PTHR41259">
    <property type="entry name" value="DOUBLE-STRAND BREAK REPAIR RAD50 ATPASE, PUTATIVE-RELATED"/>
    <property type="match status" value="1"/>
</dbReference>
<name>A0A9D9HYE6_9FIRM</name>
<feature type="coiled-coil region" evidence="1">
    <location>
        <begin position="200"/>
        <end position="248"/>
    </location>
</feature>
<reference evidence="4" key="2">
    <citation type="journal article" date="2021" name="PeerJ">
        <title>Extensive microbial diversity within the chicken gut microbiome revealed by metagenomics and culture.</title>
        <authorList>
            <person name="Gilroy R."/>
            <person name="Ravi A."/>
            <person name="Getino M."/>
            <person name="Pursley I."/>
            <person name="Horton D.L."/>
            <person name="Alikhan N.F."/>
            <person name="Baker D."/>
            <person name="Gharbi K."/>
            <person name="Hall N."/>
            <person name="Watson M."/>
            <person name="Adriaenssens E.M."/>
            <person name="Foster-Nyarko E."/>
            <person name="Jarju S."/>
            <person name="Secka A."/>
            <person name="Antonio M."/>
            <person name="Oren A."/>
            <person name="Chaudhuri R.R."/>
            <person name="La Ragione R."/>
            <person name="Hildebrand F."/>
            <person name="Pallen M.J."/>
        </authorList>
    </citation>
    <scope>NUCLEOTIDE SEQUENCE</scope>
    <source>
        <strain evidence="4">E3-2379</strain>
    </source>
</reference>
<proteinExistence type="predicted"/>
<evidence type="ECO:0000313" key="5">
    <source>
        <dbReference type="Proteomes" id="UP000823618"/>
    </source>
</evidence>
<dbReference type="GO" id="GO:0016887">
    <property type="term" value="F:ATP hydrolysis activity"/>
    <property type="evidence" value="ECO:0007669"/>
    <property type="project" value="InterPro"/>
</dbReference>
<dbReference type="Gene3D" id="3.40.50.300">
    <property type="entry name" value="P-loop containing nucleotide triphosphate hydrolases"/>
    <property type="match status" value="2"/>
</dbReference>
<feature type="transmembrane region" description="Helical" evidence="2">
    <location>
        <begin position="337"/>
        <end position="353"/>
    </location>
</feature>
<dbReference type="PANTHER" id="PTHR41259:SF1">
    <property type="entry name" value="DOUBLE-STRAND BREAK REPAIR RAD50 ATPASE, PUTATIVE-RELATED"/>
    <property type="match status" value="1"/>
</dbReference>
<dbReference type="InterPro" id="IPR027417">
    <property type="entry name" value="P-loop_NTPase"/>
</dbReference>
<organism evidence="4 5">
    <name type="scientific">Candidatus Scybalomonas excrementavium</name>
    <dbReference type="NCBI Taxonomy" id="2840943"/>
    <lineage>
        <taxon>Bacteria</taxon>
        <taxon>Bacillati</taxon>
        <taxon>Bacillota</taxon>
        <taxon>Clostridia</taxon>
        <taxon>Lachnospirales</taxon>
        <taxon>Lachnospiraceae</taxon>
        <taxon>Lachnospiraceae incertae sedis</taxon>
        <taxon>Candidatus Scybalomonas</taxon>
    </lineage>
</organism>
<sequence length="620" mass="72956">MIIRKIGIDGFGKFHRNGFEFQPGINLIYGENEAGKTTLEQFLIGMLYDVEKLRGKGAKHDVYNRYYPEYGGKYGGIMEFELEETKYRVQRTFRREQKDISLYNLMTGKQIPVKKELCDTCDFMTKEQFMQTLCMNPGQIRTGNYLKEELNRYSHRLSSSGTTQYDVEEAIRQLLIRKRRNQKKQAKEQMVQLKTGFLKEEEFKERKQQLLLDEKQLEKQLQSYKEKLVEKQKEIEQERQYVKEQKAKEILEEYEEKRVKELKLAKEKSQVKTWLEEEKEDSLKEIPQKIEESQGKLDEWLADEEEELTEDLGLPILALVCFLAGFAGIWKQWIFPGIGMILVGCIVLVLSFLQKNQDKNLSDVRSMIQLEDKEKEEVFLDDNPYTMLKPEFLAMEEHIKKELEALDYESERGFLLKKEEAIIQAKIVDCEKALLENQVKQDTLLEEERKNSQMRSQYEDLKQEIQKIEHDNKVTDLAVSTLRELSANIYHEFGHSFNQEVSKIIEAITDGRYRQLMIDEQMGIQVERQGRFVGIEQMSLGTTEQIYFAIRMAASHLFPKGEILPIFIDDIFGSFDAKRLGKTLKFLAECGNQQVFVFTCNHQIRDILLNQRTDFSYLEL</sequence>
<dbReference type="GO" id="GO:0006302">
    <property type="term" value="P:double-strand break repair"/>
    <property type="evidence" value="ECO:0007669"/>
    <property type="project" value="InterPro"/>
</dbReference>
<evidence type="ECO:0000256" key="2">
    <source>
        <dbReference type="SAM" id="Phobius"/>
    </source>
</evidence>
<dbReference type="EMBL" id="JADIML010000073">
    <property type="protein sequence ID" value="MBO8462764.1"/>
    <property type="molecule type" value="Genomic_DNA"/>
</dbReference>
<keyword evidence="1" id="KW-0175">Coiled coil</keyword>
<gene>
    <name evidence="4" type="ORF">IAC13_02395</name>
</gene>
<feature type="domain" description="YhaN AAA" evidence="3">
    <location>
        <begin position="1"/>
        <end position="209"/>
    </location>
</feature>
<accession>A0A9D9HYE6</accession>
<protein>
    <submittedName>
        <fullName evidence="4">AAA family ATPase</fullName>
    </submittedName>
</protein>